<dbReference type="InterPro" id="IPR053187">
    <property type="entry name" value="Notoamide_regulator"/>
</dbReference>
<dbReference type="PROSITE" id="PS50048">
    <property type="entry name" value="ZN2_CY6_FUNGAL_2"/>
    <property type="match status" value="1"/>
</dbReference>
<dbReference type="RefSeq" id="XP_016215468.1">
    <property type="nucleotide sequence ID" value="XM_016356675.1"/>
</dbReference>
<dbReference type="InParanoid" id="A0A0D2B2T2"/>
<dbReference type="VEuPathDB" id="FungiDB:PV09_03471"/>
<dbReference type="CDD" id="cd00067">
    <property type="entry name" value="GAL4"/>
    <property type="match status" value="1"/>
</dbReference>
<feature type="compositionally biased region" description="Polar residues" evidence="2">
    <location>
        <begin position="197"/>
        <end position="206"/>
    </location>
</feature>
<feature type="region of interest" description="Disordered" evidence="2">
    <location>
        <begin position="1"/>
        <end position="33"/>
    </location>
</feature>
<dbReference type="EMBL" id="KN847537">
    <property type="protein sequence ID" value="KIW05599.1"/>
    <property type="molecule type" value="Genomic_DNA"/>
</dbReference>
<feature type="domain" description="Zn(2)-C6 fungal-type" evidence="3">
    <location>
        <begin position="42"/>
        <end position="72"/>
    </location>
</feature>
<dbReference type="STRING" id="253628.A0A0D2B2T2"/>
<reference evidence="4 5" key="1">
    <citation type="submission" date="2015-01" db="EMBL/GenBank/DDBJ databases">
        <title>The Genome Sequence of Ochroconis gallopava CBS43764.</title>
        <authorList>
            <consortium name="The Broad Institute Genomics Platform"/>
            <person name="Cuomo C."/>
            <person name="de Hoog S."/>
            <person name="Gorbushina A."/>
            <person name="Stielow B."/>
            <person name="Teixiera M."/>
            <person name="Abouelleil A."/>
            <person name="Chapman S.B."/>
            <person name="Priest M."/>
            <person name="Young S.K."/>
            <person name="Wortman J."/>
            <person name="Nusbaum C."/>
            <person name="Birren B."/>
        </authorList>
    </citation>
    <scope>NUCLEOTIDE SEQUENCE [LARGE SCALE GENOMIC DNA]</scope>
    <source>
        <strain evidence="4 5">CBS 43764</strain>
    </source>
</reference>
<feature type="region of interest" description="Disordered" evidence="2">
    <location>
        <begin position="184"/>
        <end position="206"/>
    </location>
</feature>
<dbReference type="GeneID" id="27311444"/>
<dbReference type="HOGENOM" id="CLU_1272566_0_0_1"/>
<evidence type="ECO:0000256" key="2">
    <source>
        <dbReference type="SAM" id="MobiDB-lite"/>
    </source>
</evidence>
<dbReference type="AlphaFoldDB" id="A0A0D2B2T2"/>
<dbReference type="PANTHER" id="PTHR47256:SF1">
    <property type="entry name" value="ZN(II)2CYS6 TRANSCRIPTION FACTOR (EUROFUNG)"/>
    <property type="match status" value="1"/>
</dbReference>
<dbReference type="GO" id="GO:0000981">
    <property type="term" value="F:DNA-binding transcription factor activity, RNA polymerase II-specific"/>
    <property type="evidence" value="ECO:0007669"/>
    <property type="project" value="InterPro"/>
</dbReference>
<dbReference type="Gene3D" id="4.10.240.10">
    <property type="entry name" value="Zn(2)-C6 fungal-type DNA-binding domain"/>
    <property type="match status" value="1"/>
</dbReference>
<dbReference type="Pfam" id="PF00172">
    <property type="entry name" value="Zn_clus"/>
    <property type="match status" value="1"/>
</dbReference>
<evidence type="ECO:0000313" key="5">
    <source>
        <dbReference type="Proteomes" id="UP000053259"/>
    </source>
</evidence>
<dbReference type="InterPro" id="IPR001138">
    <property type="entry name" value="Zn2Cys6_DnaBD"/>
</dbReference>
<sequence length="206" mass="23378">MPSHYRELLPAPARRSDSPRTSDGENEKSALEKRKGKLVKIACRVCQRRRVKCDGQRPGCSTCNKRGETCVYDFDAAADTTRYQALRNKHRELELYCNQIAEVLDFLRNRPRPEALAFLEQIRRGDSLEELQRSVKDETILAGISPPSSLERTVDEISTKDAHERINLPPLMVAIASVDMEREAYTQGPSPWGPRTPTGSANWLRQ</sequence>
<dbReference type="SMART" id="SM00066">
    <property type="entry name" value="GAL4"/>
    <property type="match status" value="1"/>
</dbReference>
<keyword evidence="5" id="KW-1185">Reference proteome</keyword>
<protein>
    <recommendedName>
        <fullName evidence="3">Zn(2)-C6 fungal-type domain-containing protein</fullName>
    </recommendedName>
</protein>
<proteinExistence type="predicted"/>
<dbReference type="GO" id="GO:0008270">
    <property type="term" value="F:zinc ion binding"/>
    <property type="evidence" value="ECO:0007669"/>
    <property type="project" value="InterPro"/>
</dbReference>
<gene>
    <name evidence="4" type="ORF">PV09_03471</name>
</gene>
<dbReference type="SUPFAM" id="SSF57701">
    <property type="entry name" value="Zn2/Cys6 DNA-binding domain"/>
    <property type="match status" value="1"/>
</dbReference>
<name>A0A0D2B2T2_9PEZI</name>
<keyword evidence="1" id="KW-0539">Nucleus</keyword>
<dbReference type="PANTHER" id="PTHR47256">
    <property type="entry name" value="ZN(II)2CYS6 TRANSCRIPTION FACTOR (EUROFUNG)-RELATED"/>
    <property type="match status" value="1"/>
</dbReference>
<accession>A0A0D2B2T2</accession>
<organism evidence="4 5">
    <name type="scientific">Verruconis gallopava</name>
    <dbReference type="NCBI Taxonomy" id="253628"/>
    <lineage>
        <taxon>Eukaryota</taxon>
        <taxon>Fungi</taxon>
        <taxon>Dikarya</taxon>
        <taxon>Ascomycota</taxon>
        <taxon>Pezizomycotina</taxon>
        <taxon>Dothideomycetes</taxon>
        <taxon>Pleosporomycetidae</taxon>
        <taxon>Venturiales</taxon>
        <taxon>Sympoventuriaceae</taxon>
        <taxon>Verruconis</taxon>
    </lineage>
</organism>
<evidence type="ECO:0000256" key="1">
    <source>
        <dbReference type="ARBA" id="ARBA00023242"/>
    </source>
</evidence>
<dbReference type="OrthoDB" id="10261408at2759"/>
<evidence type="ECO:0000259" key="3">
    <source>
        <dbReference type="PROSITE" id="PS50048"/>
    </source>
</evidence>
<dbReference type="Proteomes" id="UP000053259">
    <property type="component" value="Unassembled WGS sequence"/>
</dbReference>
<dbReference type="InterPro" id="IPR036864">
    <property type="entry name" value="Zn2-C6_fun-type_DNA-bd_sf"/>
</dbReference>
<evidence type="ECO:0000313" key="4">
    <source>
        <dbReference type="EMBL" id="KIW05599.1"/>
    </source>
</evidence>
<feature type="compositionally biased region" description="Basic and acidic residues" evidence="2">
    <location>
        <begin position="14"/>
        <end position="33"/>
    </location>
</feature>